<accession>A0A481YQ33</accession>
<name>A0A481YQ33_9VIRU</name>
<organism evidence="1">
    <name type="scientific">Iridovirus LCIVAC01</name>
    <dbReference type="NCBI Taxonomy" id="2506607"/>
    <lineage>
        <taxon>Viruses</taxon>
        <taxon>Varidnaviria</taxon>
        <taxon>Bamfordvirae</taxon>
        <taxon>Nucleocytoviricota</taxon>
        <taxon>Megaviricetes</taxon>
        <taxon>Pimascovirales</taxon>
        <taxon>Pimascovirales incertae sedis</taxon>
        <taxon>Iridoviridae</taxon>
    </lineage>
</organism>
<gene>
    <name evidence="1" type="ORF">LCIVAC01_01720</name>
</gene>
<sequence>MSILEIKYQHPTRPYSQNELSFLKERNLRRLRVGNCEAYHNRCKHFYYVRKGGRKEKTIKESTNSQDIGNCSICWKLSKTDINIQDKAEYLIDTYMEFMESSLASAENEKKLNHYDVELERTFYTWLYEDSI</sequence>
<protein>
    <submittedName>
        <fullName evidence="1">Uncharacterized protein</fullName>
    </submittedName>
</protein>
<evidence type="ECO:0000313" key="1">
    <source>
        <dbReference type="EMBL" id="QBK85363.1"/>
    </source>
</evidence>
<proteinExistence type="predicted"/>
<dbReference type="EMBL" id="MK500320">
    <property type="protein sequence ID" value="QBK85363.1"/>
    <property type="molecule type" value="Genomic_DNA"/>
</dbReference>
<reference evidence="1" key="1">
    <citation type="journal article" date="2019" name="MBio">
        <title>Virus Genomes from Deep Sea Sediments Expand the Ocean Megavirome and Support Independent Origins of Viral Gigantism.</title>
        <authorList>
            <person name="Backstrom D."/>
            <person name="Yutin N."/>
            <person name="Jorgensen S.L."/>
            <person name="Dharamshi J."/>
            <person name="Homa F."/>
            <person name="Zaremba-Niedwiedzka K."/>
            <person name="Spang A."/>
            <person name="Wolf Y.I."/>
            <person name="Koonin E.V."/>
            <person name="Ettema T.J."/>
        </authorList>
    </citation>
    <scope>NUCLEOTIDE SEQUENCE</scope>
</reference>